<evidence type="ECO:0000256" key="7">
    <source>
        <dbReference type="ARBA" id="ARBA00023303"/>
    </source>
</evidence>
<feature type="domain" description="Potassium channel" evidence="10">
    <location>
        <begin position="458"/>
        <end position="529"/>
    </location>
</feature>
<name>A0AA88KID9_NAELO</name>
<gene>
    <name evidence="11" type="ORF">C9374_005294</name>
</gene>
<evidence type="ECO:0000256" key="8">
    <source>
        <dbReference type="RuleBase" id="RU003857"/>
    </source>
</evidence>
<evidence type="ECO:0000256" key="5">
    <source>
        <dbReference type="ARBA" id="ARBA00023065"/>
    </source>
</evidence>
<evidence type="ECO:0000313" key="12">
    <source>
        <dbReference type="Proteomes" id="UP000816034"/>
    </source>
</evidence>
<feature type="transmembrane region" description="Helical" evidence="9">
    <location>
        <begin position="482"/>
        <end position="499"/>
    </location>
</feature>
<evidence type="ECO:0000256" key="2">
    <source>
        <dbReference type="ARBA" id="ARBA00022448"/>
    </source>
</evidence>
<feature type="transmembrane region" description="Helical" evidence="9">
    <location>
        <begin position="376"/>
        <end position="396"/>
    </location>
</feature>
<evidence type="ECO:0000256" key="3">
    <source>
        <dbReference type="ARBA" id="ARBA00022692"/>
    </source>
</evidence>
<dbReference type="Gene3D" id="1.10.287.70">
    <property type="match status" value="2"/>
</dbReference>
<keyword evidence="3 8" id="KW-0812">Transmembrane</keyword>
<evidence type="ECO:0000256" key="6">
    <source>
        <dbReference type="ARBA" id="ARBA00023136"/>
    </source>
</evidence>
<feature type="transmembrane region" description="Helical" evidence="9">
    <location>
        <begin position="346"/>
        <end position="364"/>
    </location>
</feature>
<dbReference type="GeneID" id="68097749"/>
<keyword evidence="4 9" id="KW-1133">Transmembrane helix</keyword>
<dbReference type="InterPro" id="IPR003280">
    <property type="entry name" value="2pore_dom_K_chnl"/>
</dbReference>
<dbReference type="RefSeq" id="XP_044548393.1">
    <property type="nucleotide sequence ID" value="XM_044695028.1"/>
</dbReference>
<protein>
    <recommendedName>
        <fullName evidence="10">Potassium channel domain-containing protein</fullName>
    </recommendedName>
</protein>
<dbReference type="GO" id="GO:0022841">
    <property type="term" value="F:potassium ion leak channel activity"/>
    <property type="evidence" value="ECO:0007669"/>
    <property type="project" value="TreeGrafter"/>
</dbReference>
<dbReference type="PANTHER" id="PTHR11003:SF345">
    <property type="entry name" value="TWIK FAMILY OF POTASSIUM CHANNELS PROTEIN 18"/>
    <property type="match status" value="1"/>
</dbReference>
<keyword evidence="12" id="KW-1185">Reference proteome</keyword>
<proteinExistence type="inferred from homology"/>
<feature type="transmembrane region" description="Helical" evidence="9">
    <location>
        <begin position="452"/>
        <end position="470"/>
    </location>
</feature>
<keyword evidence="2 8" id="KW-0813">Transport</keyword>
<sequence length="565" mass="64280">MKEPLLRNSEEPFFEVSSSSDTQPIMSVLQNVPTISIHTEEEPTNVVVNLTNNNNNNTSNFGNNDILPNYNNNSSFFNTSLVRRGSAISSATFADDASSSAPYYELSSVKIRRSSMTSDMYQGHKSPRKHFVNNYLDEYDEFKVWQEKYPDGKYCVVSKKFLPGDCFKNNYKVTISNLEVFQNILRDVSDIEALLWKKTTGQYNENDEREAVMVMCNVADLIFEGVQSRYEYFAIHDLSSSSDKIPSHQYYQQRHKKERPVMDNDYFAVHNLTCKDFTKNCCYAILLIIAIFIFLLVASIPMWLIEGSYEVSALNEAQKNMTLAHNGTMVTNGTAITYDLFNIENWYYTNCLYFTTVTFTTVGYGDIYPHTTAGKLFVILFGLIGLATVGAMTAVLGRKLVQNTKAVLSLFSNTIIFFIRVIMSCTFKSTRDRNNRYEKYVTAVVTHPVSQLFYFFFIFTTYSMVGAAIFSAMEGWKFEDSLYFVFITLATIGYGDLKLKQTGSKFFLIFFLLIGIGLLGILLALLGGIFANLLKTLYFKCTSQEEKTVANNMFSTRSVQDTTAR</sequence>
<dbReference type="GO" id="GO:0005886">
    <property type="term" value="C:plasma membrane"/>
    <property type="evidence" value="ECO:0007669"/>
    <property type="project" value="TreeGrafter"/>
</dbReference>
<dbReference type="Proteomes" id="UP000816034">
    <property type="component" value="Unassembled WGS sequence"/>
</dbReference>
<dbReference type="EMBL" id="PYSW02000023">
    <property type="protein sequence ID" value="KAG2382714.1"/>
    <property type="molecule type" value="Genomic_DNA"/>
</dbReference>
<comment type="caution">
    <text evidence="11">The sequence shown here is derived from an EMBL/GenBank/DDBJ whole genome shotgun (WGS) entry which is preliminary data.</text>
</comment>
<feature type="transmembrane region" description="Helical" evidence="9">
    <location>
        <begin position="408"/>
        <end position="427"/>
    </location>
</feature>
<accession>A0AA88KID9</accession>
<evidence type="ECO:0000313" key="11">
    <source>
        <dbReference type="EMBL" id="KAG2382714.1"/>
    </source>
</evidence>
<dbReference type="GO" id="GO:0015271">
    <property type="term" value="F:outward rectifier potassium channel activity"/>
    <property type="evidence" value="ECO:0007669"/>
    <property type="project" value="TreeGrafter"/>
</dbReference>
<feature type="transmembrane region" description="Helical" evidence="9">
    <location>
        <begin position="281"/>
        <end position="305"/>
    </location>
</feature>
<dbReference type="SUPFAM" id="SSF81324">
    <property type="entry name" value="Voltage-gated potassium channels"/>
    <property type="match status" value="2"/>
</dbReference>
<comment type="similarity">
    <text evidence="8">Belongs to the two pore domain potassium channel (TC 1.A.1.8) family.</text>
</comment>
<dbReference type="PANTHER" id="PTHR11003">
    <property type="entry name" value="POTASSIUM CHANNEL, SUBFAMILY K"/>
    <property type="match status" value="1"/>
</dbReference>
<feature type="domain" description="Potassium channel" evidence="10">
    <location>
        <begin position="333"/>
        <end position="401"/>
    </location>
</feature>
<dbReference type="PRINTS" id="PR01333">
    <property type="entry name" value="2POREKCHANEL"/>
</dbReference>
<evidence type="ECO:0000259" key="10">
    <source>
        <dbReference type="Pfam" id="PF07885"/>
    </source>
</evidence>
<dbReference type="GO" id="GO:0030322">
    <property type="term" value="P:stabilization of membrane potential"/>
    <property type="evidence" value="ECO:0007669"/>
    <property type="project" value="TreeGrafter"/>
</dbReference>
<dbReference type="InterPro" id="IPR013099">
    <property type="entry name" value="K_chnl_dom"/>
</dbReference>
<organism evidence="11 12">
    <name type="scientific">Naegleria lovaniensis</name>
    <name type="common">Amoeba</name>
    <dbReference type="NCBI Taxonomy" id="51637"/>
    <lineage>
        <taxon>Eukaryota</taxon>
        <taxon>Discoba</taxon>
        <taxon>Heterolobosea</taxon>
        <taxon>Tetramitia</taxon>
        <taxon>Eutetramitia</taxon>
        <taxon>Vahlkampfiidae</taxon>
        <taxon>Naegleria</taxon>
    </lineage>
</organism>
<keyword evidence="7 8" id="KW-0407">Ion channel</keyword>
<dbReference type="AlphaFoldDB" id="A0AA88KID9"/>
<feature type="transmembrane region" description="Helical" evidence="9">
    <location>
        <begin position="506"/>
        <end position="530"/>
    </location>
</feature>
<evidence type="ECO:0000256" key="4">
    <source>
        <dbReference type="ARBA" id="ARBA00022989"/>
    </source>
</evidence>
<comment type="subcellular location">
    <subcellularLocation>
        <location evidence="1">Membrane</location>
        <topology evidence="1">Multi-pass membrane protein</topology>
    </subcellularLocation>
</comment>
<keyword evidence="5 8" id="KW-0406">Ion transport</keyword>
<reference evidence="11 12" key="1">
    <citation type="journal article" date="2018" name="BMC Genomics">
        <title>The genome of Naegleria lovaniensis, the basis for a comparative approach to unravel pathogenicity factors of the human pathogenic amoeba N. fowleri.</title>
        <authorList>
            <person name="Liechti N."/>
            <person name="Schurch N."/>
            <person name="Bruggmann R."/>
            <person name="Wittwer M."/>
        </authorList>
    </citation>
    <scope>NUCLEOTIDE SEQUENCE [LARGE SCALE GENOMIC DNA]</scope>
    <source>
        <strain evidence="11 12">ATCC 30569</strain>
    </source>
</reference>
<dbReference type="Pfam" id="PF07885">
    <property type="entry name" value="Ion_trans_2"/>
    <property type="match status" value="2"/>
</dbReference>
<keyword evidence="6 9" id="KW-0472">Membrane</keyword>
<evidence type="ECO:0000256" key="1">
    <source>
        <dbReference type="ARBA" id="ARBA00004141"/>
    </source>
</evidence>
<evidence type="ECO:0000256" key="9">
    <source>
        <dbReference type="SAM" id="Phobius"/>
    </source>
</evidence>